<accession>A0A2D0MZZ2</accession>
<proteinExistence type="predicted"/>
<evidence type="ECO:0000256" key="1">
    <source>
        <dbReference type="SAM" id="SignalP"/>
    </source>
</evidence>
<feature type="chain" id="PRO_5012248829" evidence="1">
    <location>
        <begin position="23"/>
        <end position="111"/>
    </location>
</feature>
<keyword evidence="3" id="KW-1185">Reference proteome</keyword>
<dbReference type="AlphaFoldDB" id="A0A2D0MZZ2"/>
<organism evidence="2 3">
    <name type="scientific">Flavilitoribacter nigricans (strain ATCC 23147 / DSM 23189 / NBRC 102662 / NCIMB 1420 / SS-2)</name>
    <name type="common">Lewinella nigricans</name>
    <dbReference type="NCBI Taxonomy" id="1122177"/>
    <lineage>
        <taxon>Bacteria</taxon>
        <taxon>Pseudomonadati</taxon>
        <taxon>Bacteroidota</taxon>
        <taxon>Saprospiria</taxon>
        <taxon>Saprospirales</taxon>
        <taxon>Lewinellaceae</taxon>
        <taxon>Flavilitoribacter</taxon>
    </lineage>
</organism>
<name>A0A2D0MZZ2_FLAN2</name>
<sequence length="111" mass="12012">MSSFLKFSAFLLITFTITLSTACSKDNPGPGGCAANFNWTVELQDEANVLSNAAQAYAQDPTTENCNTYKDAYQDYLDAAEDIDFCVPAADQAAYDAAIEDARDSLDDLQC</sequence>
<reference evidence="2 3" key="1">
    <citation type="submission" date="2017-10" db="EMBL/GenBank/DDBJ databases">
        <title>The draft genome sequence of Lewinella nigricans NBRC 102662.</title>
        <authorList>
            <person name="Wang K."/>
        </authorList>
    </citation>
    <scope>NUCLEOTIDE SEQUENCE [LARGE SCALE GENOMIC DNA]</scope>
    <source>
        <strain evidence="2 3">NBRC 102662</strain>
    </source>
</reference>
<gene>
    <name evidence="2" type="ORF">CRP01_35465</name>
</gene>
<dbReference type="Proteomes" id="UP000223913">
    <property type="component" value="Unassembled WGS sequence"/>
</dbReference>
<protein>
    <submittedName>
        <fullName evidence="2">Uncharacterized protein</fullName>
    </submittedName>
</protein>
<dbReference type="RefSeq" id="WP_099154834.1">
    <property type="nucleotide sequence ID" value="NZ_PDUD01000049.1"/>
</dbReference>
<dbReference type="OrthoDB" id="1440001at2"/>
<evidence type="ECO:0000313" key="3">
    <source>
        <dbReference type="Proteomes" id="UP000223913"/>
    </source>
</evidence>
<dbReference type="EMBL" id="PDUD01000049">
    <property type="protein sequence ID" value="PHN01787.1"/>
    <property type="molecule type" value="Genomic_DNA"/>
</dbReference>
<dbReference type="PROSITE" id="PS51257">
    <property type="entry name" value="PROKAR_LIPOPROTEIN"/>
    <property type="match status" value="1"/>
</dbReference>
<comment type="caution">
    <text evidence="2">The sequence shown here is derived from an EMBL/GenBank/DDBJ whole genome shotgun (WGS) entry which is preliminary data.</text>
</comment>
<feature type="signal peptide" evidence="1">
    <location>
        <begin position="1"/>
        <end position="22"/>
    </location>
</feature>
<evidence type="ECO:0000313" key="2">
    <source>
        <dbReference type="EMBL" id="PHN01787.1"/>
    </source>
</evidence>
<keyword evidence="1" id="KW-0732">Signal</keyword>